<evidence type="ECO:0000313" key="2">
    <source>
        <dbReference type="Proteomes" id="UP000481583"/>
    </source>
</evidence>
<proteinExistence type="predicted"/>
<organism evidence="1 2">
    <name type="scientific">Streptomyces coryli</name>
    <dbReference type="NCBI Taxonomy" id="1128680"/>
    <lineage>
        <taxon>Bacteria</taxon>
        <taxon>Bacillati</taxon>
        <taxon>Actinomycetota</taxon>
        <taxon>Actinomycetes</taxon>
        <taxon>Kitasatosporales</taxon>
        <taxon>Streptomycetaceae</taxon>
        <taxon>Streptomyces</taxon>
    </lineage>
</organism>
<name>A0A6G4U5K6_9ACTN</name>
<dbReference type="Proteomes" id="UP000481583">
    <property type="component" value="Unassembled WGS sequence"/>
</dbReference>
<comment type="caution">
    <text evidence="1">The sequence shown here is derived from an EMBL/GenBank/DDBJ whole genome shotgun (WGS) entry which is preliminary data.</text>
</comment>
<reference evidence="1 2" key="1">
    <citation type="submission" date="2020-02" db="EMBL/GenBank/DDBJ databases">
        <title>Whole-genome analyses of novel actinobacteria.</title>
        <authorList>
            <person name="Sahin N."/>
        </authorList>
    </citation>
    <scope>NUCLEOTIDE SEQUENCE [LARGE SCALE GENOMIC DNA]</scope>
    <source>
        <strain evidence="1 2">A7024</strain>
    </source>
</reference>
<accession>A0A6G4U5K6</accession>
<dbReference type="InterPro" id="IPR029016">
    <property type="entry name" value="GAF-like_dom_sf"/>
</dbReference>
<dbReference type="Gene3D" id="3.30.450.40">
    <property type="match status" value="1"/>
</dbReference>
<keyword evidence="2" id="KW-1185">Reference proteome</keyword>
<sequence length="274" mass="28404">MRRASDARRRALQDLKAAARNEALADGPGGELRASAAAMLRRSAARHAAAAHLQEAHARRLATWMGRPGDRPRFMSGVADLFGTRSATLTVVGSDLDQLASAASDSTAKAAQELEFALGSGPAADATSGGLLVQGTGAELERRWPGYGAGLAELGVGTVVAVPLLSTTQCLGALTVFDPQPYGDRPRPVSYDEMAAVLTRMLLGPDAEPELHLGMDLQEVVHQATGMVSVQCGCGVDDALSLIKARAFALGETTTAVAAQIVHEGLRIGLGDAE</sequence>
<dbReference type="EMBL" id="JAAKZV010000105">
    <property type="protein sequence ID" value="NGN66668.1"/>
    <property type="molecule type" value="Genomic_DNA"/>
</dbReference>
<gene>
    <name evidence="1" type="ORF">G5C51_22530</name>
</gene>
<dbReference type="AlphaFoldDB" id="A0A6G4U5K6"/>
<protein>
    <submittedName>
        <fullName evidence="1">ANTAR domain-containing protein</fullName>
    </submittedName>
</protein>
<evidence type="ECO:0000313" key="1">
    <source>
        <dbReference type="EMBL" id="NGN66668.1"/>
    </source>
</evidence>
<dbReference type="SUPFAM" id="SSF55781">
    <property type="entry name" value="GAF domain-like"/>
    <property type="match status" value="1"/>
</dbReference>